<dbReference type="GO" id="GO:0046914">
    <property type="term" value="F:transition metal ion binding"/>
    <property type="evidence" value="ECO:0007669"/>
    <property type="project" value="InterPro"/>
</dbReference>
<organism evidence="1 3">
    <name type="scientific">Mastigocoleus testarum BC008</name>
    <dbReference type="NCBI Taxonomy" id="371196"/>
    <lineage>
        <taxon>Bacteria</taxon>
        <taxon>Bacillati</taxon>
        <taxon>Cyanobacteriota</taxon>
        <taxon>Cyanophyceae</taxon>
        <taxon>Nostocales</taxon>
        <taxon>Hapalosiphonaceae</taxon>
        <taxon>Mastigocoleus</taxon>
    </lineage>
</organism>
<dbReference type="InterPro" id="IPR022513">
    <property type="entry name" value="TOMM_pelo"/>
</dbReference>
<evidence type="ECO:0008006" key="4">
    <source>
        <dbReference type="Google" id="ProtNLM"/>
    </source>
</evidence>
<dbReference type="InterPro" id="IPR036648">
    <property type="entry name" value="CN_Hdrase_a/SCN_Hdrase_g_sf"/>
</dbReference>
<keyword evidence="3" id="KW-1185">Reference proteome</keyword>
<dbReference type="SUPFAM" id="SSF56209">
    <property type="entry name" value="Nitrile hydratase alpha chain"/>
    <property type="match status" value="1"/>
</dbReference>
<dbReference type="RefSeq" id="WP_058183364.1">
    <property type="nucleotide sequence ID" value="NZ_LMTZ01000033.1"/>
</dbReference>
<proteinExistence type="predicted"/>
<sequence length="113" mass="12211">MSEQTPQTLETRIITRALQDPSFKEQLLSGPVAAKAAIEQEIEQKLPQDLQVNVLEETDKASYVVLPKMPSVDEVSEEELEAVAGGAAFTVVFKTATFLTGGLPCTFGSITLK</sequence>
<protein>
    <recommendedName>
        <fullName evidence="4">NHLP leader peptide family natural product</fullName>
    </recommendedName>
</protein>
<name>A0A0V7ZX24_9CYAN</name>
<dbReference type="Gene3D" id="3.90.330.10">
    <property type="entry name" value="Nitrile hydratase alpha /Thiocyanate hydrolase gamma"/>
    <property type="match status" value="1"/>
</dbReference>
<evidence type="ECO:0000313" key="1">
    <source>
        <dbReference type="EMBL" id="KST69181.1"/>
    </source>
</evidence>
<accession>A0A0V7ZX24</accession>
<evidence type="ECO:0000313" key="3">
    <source>
        <dbReference type="Proteomes" id="UP000053372"/>
    </source>
</evidence>
<dbReference type="GO" id="GO:0003824">
    <property type="term" value="F:catalytic activity"/>
    <property type="evidence" value="ECO:0007669"/>
    <property type="project" value="InterPro"/>
</dbReference>
<evidence type="ECO:0000313" key="2">
    <source>
        <dbReference type="EMBL" id="KST69201.1"/>
    </source>
</evidence>
<comment type="caution">
    <text evidence="1">The sequence shown here is derived from an EMBL/GenBank/DDBJ whole genome shotgun (WGS) entry which is preliminary data.</text>
</comment>
<dbReference type="EMBL" id="LMTZ01000033">
    <property type="protein sequence ID" value="KST69201.1"/>
    <property type="molecule type" value="Genomic_DNA"/>
</dbReference>
<dbReference type="EMBL" id="LMTZ01000034">
    <property type="protein sequence ID" value="KST69181.1"/>
    <property type="molecule type" value="Genomic_DNA"/>
</dbReference>
<reference evidence="1 3" key="1">
    <citation type="journal article" date="2015" name="Genome Announc.">
        <title>Draft Genome of the Euendolithic (true boring) Cyanobacterium Mastigocoleus testarum strain BC008.</title>
        <authorList>
            <person name="Guida B.S."/>
            <person name="Garcia-Pichel F."/>
        </authorList>
    </citation>
    <scope>NUCLEOTIDE SEQUENCE [LARGE SCALE GENOMIC DNA]</scope>
    <source>
        <strain evidence="1 3">BC008</strain>
    </source>
</reference>
<gene>
    <name evidence="1" type="ORF">BC008_03065</name>
    <name evidence="2" type="ORF">BC008_03165</name>
</gene>
<dbReference type="AlphaFoldDB" id="A0A0V7ZX24"/>
<dbReference type="Proteomes" id="UP000053372">
    <property type="component" value="Unassembled WGS sequence"/>
</dbReference>
<dbReference type="NCBIfam" id="TIGR03793">
    <property type="entry name" value="leader_NHLP"/>
    <property type="match status" value="1"/>
</dbReference>